<evidence type="ECO:0008006" key="4">
    <source>
        <dbReference type="Google" id="ProtNLM"/>
    </source>
</evidence>
<accession>A0ABR8BKI3</accession>
<dbReference type="EMBL" id="JACJQL010000053">
    <property type="protein sequence ID" value="MBD2254451.1"/>
    <property type="molecule type" value="Genomic_DNA"/>
</dbReference>
<name>A0ABR8BKI3_9NOSO</name>
<protein>
    <recommendedName>
        <fullName evidence="4">CopG family transcriptional regulator</fullName>
    </recommendedName>
</protein>
<proteinExistence type="predicted"/>
<reference evidence="2 3" key="1">
    <citation type="journal article" date="2020" name="ISME J.">
        <title>Comparative genomics reveals insights into cyanobacterial evolution and habitat adaptation.</title>
        <authorList>
            <person name="Chen M.Y."/>
            <person name="Teng W.K."/>
            <person name="Zhao L."/>
            <person name="Hu C.X."/>
            <person name="Zhou Y.K."/>
            <person name="Han B.P."/>
            <person name="Song L.R."/>
            <person name="Shu W.S."/>
        </authorList>
    </citation>
    <scope>NUCLEOTIDE SEQUENCE [LARGE SCALE GENOMIC DNA]</scope>
    <source>
        <strain evidence="2 3">FACHB-3921</strain>
    </source>
</reference>
<dbReference type="Proteomes" id="UP000621307">
    <property type="component" value="Unassembled WGS sequence"/>
</dbReference>
<dbReference type="RefSeq" id="WP_190570592.1">
    <property type="nucleotide sequence ID" value="NZ_JACJQL010000053.1"/>
</dbReference>
<keyword evidence="3" id="KW-1185">Reference proteome</keyword>
<evidence type="ECO:0000313" key="3">
    <source>
        <dbReference type="Proteomes" id="UP000621307"/>
    </source>
</evidence>
<organism evidence="2 3">
    <name type="scientific">Nostoc parmelioides FACHB-3921</name>
    <dbReference type="NCBI Taxonomy" id="2692909"/>
    <lineage>
        <taxon>Bacteria</taxon>
        <taxon>Bacillati</taxon>
        <taxon>Cyanobacteriota</taxon>
        <taxon>Cyanophyceae</taxon>
        <taxon>Nostocales</taxon>
        <taxon>Nostocaceae</taxon>
        <taxon>Nostoc</taxon>
    </lineage>
</organism>
<evidence type="ECO:0000256" key="1">
    <source>
        <dbReference type="SAM" id="MobiDB-lite"/>
    </source>
</evidence>
<comment type="caution">
    <text evidence="2">The sequence shown here is derived from an EMBL/GenBank/DDBJ whole genome shotgun (WGS) entry which is preliminary data.</text>
</comment>
<evidence type="ECO:0000313" key="2">
    <source>
        <dbReference type="EMBL" id="MBD2254451.1"/>
    </source>
</evidence>
<feature type="region of interest" description="Disordered" evidence="1">
    <location>
        <begin position="1"/>
        <end position="25"/>
    </location>
</feature>
<gene>
    <name evidence="2" type="ORF">H6G14_24720</name>
</gene>
<sequence>MPRGRKNNRGQANNQNFRQREPRENKIVRPGLKSMRGQPETYDELKKIVSVSLTPTALAGIDKISRDYMISRSEFLERIGRSIIRLQDIDA</sequence>